<feature type="compositionally biased region" description="Low complexity" evidence="1">
    <location>
        <begin position="401"/>
        <end position="419"/>
    </location>
</feature>
<feature type="compositionally biased region" description="Polar residues" evidence="1">
    <location>
        <begin position="1322"/>
        <end position="1342"/>
    </location>
</feature>
<dbReference type="VEuPathDB" id="TriTrypDB:BSAL_62510"/>
<evidence type="ECO:0000313" key="3">
    <source>
        <dbReference type="Proteomes" id="UP000051952"/>
    </source>
</evidence>
<feature type="compositionally biased region" description="Polar residues" evidence="1">
    <location>
        <begin position="1362"/>
        <end position="1385"/>
    </location>
</feature>
<name>A0A0S4IMF3_BODSA</name>
<dbReference type="Proteomes" id="UP000051952">
    <property type="component" value="Unassembled WGS sequence"/>
</dbReference>
<feature type="region of interest" description="Disordered" evidence="1">
    <location>
        <begin position="359"/>
        <end position="421"/>
    </location>
</feature>
<feature type="region of interest" description="Disordered" evidence="1">
    <location>
        <begin position="1112"/>
        <end position="1163"/>
    </location>
</feature>
<feature type="compositionally biased region" description="Low complexity" evidence="1">
    <location>
        <begin position="1537"/>
        <end position="1550"/>
    </location>
</feature>
<dbReference type="SUPFAM" id="SSF56436">
    <property type="entry name" value="C-type lectin-like"/>
    <property type="match status" value="3"/>
</dbReference>
<feature type="compositionally biased region" description="Polar residues" evidence="1">
    <location>
        <begin position="1217"/>
        <end position="1239"/>
    </location>
</feature>
<feature type="region of interest" description="Disordered" evidence="1">
    <location>
        <begin position="1585"/>
        <end position="1604"/>
    </location>
</feature>
<feature type="region of interest" description="Disordered" evidence="1">
    <location>
        <begin position="1525"/>
        <end position="1550"/>
    </location>
</feature>
<feature type="compositionally biased region" description="Polar residues" evidence="1">
    <location>
        <begin position="1179"/>
        <end position="1200"/>
    </location>
</feature>
<feature type="compositionally biased region" description="Low complexity" evidence="1">
    <location>
        <begin position="1008"/>
        <end position="1031"/>
    </location>
</feature>
<feature type="region of interest" description="Disordered" evidence="1">
    <location>
        <begin position="1"/>
        <end position="22"/>
    </location>
</feature>
<feature type="region of interest" description="Disordered" evidence="1">
    <location>
        <begin position="1179"/>
        <end position="1435"/>
    </location>
</feature>
<feature type="compositionally biased region" description="Low complexity" evidence="1">
    <location>
        <begin position="1343"/>
        <end position="1353"/>
    </location>
</feature>
<feature type="compositionally biased region" description="Low complexity" evidence="1">
    <location>
        <begin position="1682"/>
        <end position="1695"/>
    </location>
</feature>
<feature type="compositionally biased region" description="Polar residues" evidence="1">
    <location>
        <begin position="1247"/>
        <end position="1269"/>
    </location>
</feature>
<organism evidence="2 3">
    <name type="scientific">Bodo saltans</name>
    <name type="common">Flagellated protozoan</name>
    <dbReference type="NCBI Taxonomy" id="75058"/>
    <lineage>
        <taxon>Eukaryota</taxon>
        <taxon>Discoba</taxon>
        <taxon>Euglenozoa</taxon>
        <taxon>Kinetoplastea</taxon>
        <taxon>Metakinetoplastina</taxon>
        <taxon>Eubodonida</taxon>
        <taxon>Bodonidae</taxon>
        <taxon>Bodo</taxon>
    </lineage>
</organism>
<feature type="compositionally biased region" description="Polar residues" evidence="1">
    <location>
        <begin position="359"/>
        <end position="381"/>
    </location>
</feature>
<feature type="compositionally biased region" description="Polar residues" evidence="1">
    <location>
        <begin position="1112"/>
        <end position="1140"/>
    </location>
</feature>
<proteinExistence type="predicted"/>
<feature type="region of interest" description="Disordered" evidence="1">
    <location>
        <begin position="776"/>
        <end position="841"/>
    </location>
</feature>
<sequence length="1777" mass="188745">MQHNVYHAQCEQPATRSRSDSGWSSSSLFGLLLVTAVGVLTPPPVLVNAANVTLSNRRIEYWVQAATNPTVATCRTLCASKPGGFITTIESAAETALILSAYTGYNQVMIGGNRLATGDSTNWRWTEGPLGLENGGLGRIFYTSATTSTGGTCVGYCKWNTDSGEPNNGNSGSSSSLTEPVASIQLNSGGTWSDISDGAGWNAGCGCKRFLSNFFRVPLPPAVTTVVNDCNTACFQNTRFSYAAWILSATENAEVVSLISPADNYYYILGATMTGPNSDFMWTRTLQTFYLRSTSSCVAGRYCNFWHPPVNSSYSVLSLYGGSTHNAGLWSELRPVEDRVEWFGDCICRYAPETGTETLTNFDSPTATNSEEQSKTMTLSHSRTRHTPSHTEQRSKTLTMTASSDESPTVSSSPTETASQATVTDQVGFERFIYWFVGVTFPMQASCKIFCEVNNGFPAYATSEGENERLKSAVPASANLVLLGATRAYDGVNYRWVGGPLGARNQNHGAPFFNGPSSDTGGSCTLYCNFETGMPNSTSSATEVVMYGPSLGTLFGQWRNADPGEGDGCLCMRIEFQTFSHNVSRSVSVSVSLTSPNPYWFTALTSTPQVFSQCRTACRNTLGGEMAAIRSAYEHQMAMNVLPSNLNIGEVMLGGQLAPISTGSTTYNYYWSEGIFASNQRQIVWSSSSTLDGTGICMQGFCNFVTENITLTANLTLQEGPIITMWIDGPLRGYWGEGQPNNTKGCLCQRAEDTASARFSNSRSIAPSLEHTLSATLSQQTSYTTSRSPSSQNSNTITSSGEVTFSQSKTPSHSPSASDTDPPTFSNSLSQEASPSTTRSKTPGGLDFWFHPAPSATLAQCRKYCALRTGGFLAAVQNSVEAEQVFKTLPVNGKGMLGGSRLTDVDNFRWTEGPFSSVDSGLGLVFYSGDYGGTCVTYCNFYSGNPNNNTKIVHAYAQYNGQWVTASQEGNGNGCVCQRYNTYSLRLSPTFTRNGSSFTSTIITTPSTSETEFPTLSASSSLSRDPSISKSKTLKPSSSRSLVATPSSTTTYSRSGPTLTDDPTPSINTMTLSYQASVSVSNSGPTVTMTFSPDSSLSPTHSLLLSISPSKEISASKSNTNRTVGNPSLTKTTSPSQNARSETDSKELSMTASGTSDPSLTETLIPSFTSSKEVSSSLTASSEKSFSARSVSQTVSVTPSDTEETSMSKSSNHSLSNTQEVSMSDSPTGSGSQSVSLSETEAKTKSLRSPTPTQSKPNRTLSGSLSLQPTTSKRKHTRSTTLSAEPATPSVSRSFELSVSRSRSPPTPSASQASSRSITVSDNTPTSQVSASASRTPPNRTHSMSQSNSQSNSWEKTKASRSHTPIDSVTAHASRSSTNSEEVSPTRTLSQSSSGTTTYSTTQTETMSHDIASTTVTRSPIRTPSASLTAEKGTASLSTSQLQSASNSLSKEANTVTLSGTASLTVSKSAPSFTSDSSQTPTWIYSISPSKDLSMSLPTMTSSLTDDRSGSFTASITNTVRIPTKSVSVSDTRDVSASKSSSTSFSQEVTESVGSATTSYTISLSNTSELNSTTIDVTWSRAITATRSRGTQSRTSEESASHSLSISAVASFTRSSTIGTKGALTPTYSSSNDVSLSDSYSAQASVTAKTATFPTPSHTRSLILTPTPTLVNTPTHTISNTMSVSVSSSVSSTRSTSRDANTGTISMTPEKSASHTPSRTWTPPDPSHSVSFTASLLPSLTKPSLSLTASHTLSSDRTNTVTVQVSNSYRTPTIHTF</sequence>
<feature type="compositionally biased region" description="Polar residues" evidence="1">
    <location>
        <begin position="1411"/>
        <end position="1428"/>
    </location>
</feature>
<feature type="compositionally biased region" description="Low complexity" evidence="1">
    <location>
        <begin position="1298"/>
        <end position="1321"/>
    </location>
</feature>
<evidence type="ECO:0000256" key="1">
    <source>
        <dbReference type="SAM" id="MobiDB-lite"/>
    </source>
</evidence>
<feature type="compositionally biased region" description="Low complexity" evidence="1">
    <location>
        <begin position="1386"/>
        <end position="1406"/>
    </location>
</feature>
<evidence type="ECO:0000313" key="2">
    <source>
        <dbReference type="EMBL" id="CUF43590.1"/>
    </source>
</evidence>
<feature type="compositionally biased region" description="Polar residues" evidence="1">
    <location>
        <begin position="1148"/>
        <end position="1163"/>
    </location>
</feature>
<keyword evidence="3" id="KW-1185">Reference proteome</keyword>
<dbReference type="InterPro" id="IPR016186">
    <property type="entry name" value="C-type_lectin-like/link_sf"/>
</dbReference>
<gene>
    <name evidence="2" type="ORF">BSAL_62510</name>
</gene>
<protein>
    <submittedName>
        <fullName evidence="2">Uncharacterized protein</fullName>
    </submittedName>
</protein>
<feature type="compositionally biased region" description="Polar residues" evidence="1">
    <location>
        <begin position="1034"/>
        <end position="1068"/>
    </location>
</feature>
<feature type="compositionally biased region" description="Low complexity" evidence="1">
    <location>
        <begin position="1207"/>
        <end position="1216"/>
    </location>
</feature>
<dbReference type="Gene3D" id="3.10.100.10">
    <property type="entry name" value="Mannose-Binding Protein A, subunit A"/>
    <property type="match status" value="3"/>
</dbReference>
<accession>A0A0S4IMF3</accession>
<feature type="region of interest" description="Disordered" evidence="1">
    <location>
        <begin position="1682"/>
        <end position="1727"/>
    </location>
</feature>
<feature type="region of interest" description="Disordered" evidence="1">
    <location>
        <begin position="1008"/>
        <end position="1068"/>
    </location>
</feature>
<feature type="compositionally biased region" description="Polar residues" evidence="1">
    <location>
        <begin position="1699"/>
        <end position="1721"/>
    </location>
</feature>
<dbReference type="InterPro" id="IPR016187">
    <property type="entry name" value="CTDL_fold"/>
</dbReference>
<reference evidence="3" key="1">
    <citation type="submission" date="2015-09" db="EMBL/GenBank/DDBJ databases">
        <authorList>
            <consortium name="Pathogen Informatics"/>
        </authorList>
    </citation>
    <scope>NUCLEOTIDE SEQUENCE [LARGE SCALE GENOMIC DNA]</scope>
    <source>
        <strain evidence="3">Lake Konstanz</strain>
    </source>
</reference>
<dbReference type="EMBL" id="CYKH01000323">
    <property type="protein sequence ID" value="CUF43590.1"/>
    <property type="molecule type" value="Genomic_DNA"/>
</dbReference>